<dbReference type="InterPro" id="IPR027417">
    <property type="entry name" value="P-loop_NTPase"/>
</dbReference>
<dbReference type="InterPro" id="IPR027640">
    <property type="entry name" value="Kinesin-like_fam"/>
</dbReference>
<dbReference type="GO" id="GO:0005874">
    <property type="term" value="C:microtubule"/>
    <property type="evidence" value="ECO:0007669"/>
    <property type="project" value="UniProtKB-KW"/>
</dbReference>
<feature type="compositionally biased region" description="Basic and acidic residues" evidence="9">
    <location>
        <begin position="508"/>
        <end position="520"/>
    </location>
</feature>
<keyword evidence="3 6" id="KW-0067">ATP-binding</keyword>
<dbReference type="PANTHER" id="PTHR47971">
    <property type="entry name" value="KINESIN-RELATED PROTEIN 6"/>
    <property type="match status" value="1"/>
</dbReference>
<evidence type="ECO:0000256" key="4">
    <source>
        <dbReference type="ARBA" id="ARBA00023175"/>
    </source>
</evidence>
<evidence type="ECO:0000256" key="9">
    <source>
        <dbReference type="SAM" id="MobiDB-lite"/>
    </source>
</evidence>
<evidence type="ECO:0000259" key="10">
    <source>
        <dbReference type="PROSITE" id="PS50067"/>
    </source>
</evidence>
<reference evidence="11" key="1">
    <citation type="submission" date="2020-05" db="EMBL/GenBank/DDBJ databases">
        <title>WGS assembly of Panicum virgatum.</title>
        <authorList>
            <person name="Lovell J.T."/>
            <person name="Jenkins J."/>
            <person name="Shu S."/>
            <person name="Juenger T.E."/>
            <person name="Schmutz J."/>
        </authorList>
    </citation>
    <scope>NUCLEOTIDE SEQUENCE</scope>
    <source>
        <strain evidence="11">AP13</strain>
    </source>
</reference>
<dbReference type="Gene3D" id="3.40.850.10">
    <property type="entry name" value="Kinesin motor domain"/>
    <property type="match status" value="1"/>
</dbReference>
<name>A0A8T0U442_PANVG</name>
<dbReference type="SUPFAM" id="SSF52540">
    <property type="entry name" value="P-loop containing nucleoside triphosphate hydrolases"/>
    <property type="match status" value="1"/>
</dbReference>
<dbReference type="FunFam" id="3.40.850.10:FF:000012">
    <property type="entry name" value="Kinesin-like protein"/>
    <property type="match status" value="1"/>
</dbReference>
<proteinExistence type="inferred from homology"/>
<comment type="caution">
    <text evidence="11">The sequence shown here is derived from an EMBL/GenBank/DDBJ whole genome shotgun (WGS) entry which is preliminary data.</text>
</comment>
<protein>
    <recommendedName>
        <fullName evidence="7">Kinesin-like protein</fullName>
    </recommendedName>
</protein>
<evidence type="ECO:0000256" key="6">
    <source>
        <dbReference type="PROSITE-ProRule" id="PRU00283"/>
    </source>
</evidence>
<feature type="binding site" evidence="6">
    <location>
        <begin position="220"/>
        <end position="227"/>
    </location>
    <ligand>
        <name>ATP</name>
        <dbReference type="ChEBI" id="CHEBI:30616"/>
    </ligand>
</feature>
<evidence type="ECO:0000313" key="12">
    <source>
        <dbReference type="Proteomes" id="UP000823388"/>
    </source>
</evidence>
<feature type="compositionally biased region" description="Low complexity" evidence="9">
    <location>
        <begin position="484"/>
        <end position="493"/>
    </location>
</feature>
<keyword evidence="8" id="KW-0175">Coiled coil</keyword>
<feature type="compositionally biased region" description="Polar residues" evidence="9">
    <location>
        <begin position="564"/>
        <end position="580"/>
    </location>
</feature>
<evidence type="ECO:0000256" key="1">
    <source>
        <dbReference type="ARBA" id="ARBA00022701"/>
    </source>
</evidence>
<dbReference type="GO" id="GO:0008017">
    <property type="term" value="F:microtubule binding"/>
    <property type="evidence" value="ECO:0007669"/>
    <property type="project" value="InterPro"/>
</dbReference>
<dbReference type="PRINTS" id="PR00380">
    <property type="entry name" value="KINESINHEAVY"/>
</dbReference>
<feature type="compositionally biased region" description="Low complexity" evidence="9">
    <location>
        <begin position="625"/>
        <end position="644"/>
    </location>
</feature>
<dbReference type="GO" id="GO:0005524">
    <property type="term" value="F:ATP binding"/>
    <property type="evidence" value="ECO:0007669"/>
    <property type="project" value="UniProtKB-UniRule"/>
</dbReference>
<dbReference type="PROSITE" id="PS00411">
    <property type="entry name" value="KINESIN_MOTOR_1"/>
    <property type="match status" value="1"/>
</dbReference>
<keyword evidence="12" id="KW-1185">Reference proteome</keyword>
<keyword evidence="2 6" id="KW-0547">Nucleotide-binding</keyword>
<dbReference type="EMBL" id="CM029042">
    <property type="protein sequence ID" value="KAG2616485.1"/>
    <property type="molecule type" value="Genomic_DNA"/>
</dbReference>
<feature type="region of interest" description="Disordered" evidence="9">
    <location>
        <begin position="465"/>
        <end position="653"/>
    </location>
</feature>
<dbReference type="SMART" id="SM00129">
    <property type="entry name" value="KISc"/>
    <property type="match status" value="1"/>
</dbReference>
<sequence>MGDSGDAVTARWLQSAGLQHLAASSAAGGSGGDYRGGMAGLGGAGAGSMLPSLLMQGYGPQSIEEKQRLYMLLRSLNFNGESAPGSMSEPYTPTAQSFGGGNSVESFYSPELRGDLGAGLLDLHAMDDTELLSEVRKRPLNRKELSRKEEDIITVHDSSFLTVYEPKLKVDLTAYVEKHEFCFDAVLDEHVSNDEVYRETVEPIIPIIFQRTKATCFAYGQTGSGKTYTMQPLPLRAAQDMVCLLHQPVYRNQNFKLWLSYFEIYGGKLFDLLSDRRQLLMREDGKKQVCIVGLQEFEVSDVQVVKEYIERGNAARSTGSTGANEESSRSHAILQLAVKKHIVVKDTRRLRDRDANEAKNTKAVGKISFIDLAGSERGADTTDNDRQTRIEGAEINKSLLALKECIRALDNDQIHIPFRGSKLTEVLRDSFVGNSRTVMISCISPNAGSCEHTLNTLRYADRVKSLSKSGNTRKEQPTGPTNTSSRESSSAPSYPLPAEAEELPNQNQDKRPVDTHRKGTETFTSNPSVEPDRNSFGMIPSYSNRREENGAASGFNDRERYDLKSSQTGYTSKAQNSANTQEEEKVTKVSPPRRKAYREDKSDRQSNYAKKDNGPETGRAGYKTQQAKQPQQQQRPPSASASSRQSEKESSCDDVEIDAILEEEEALIAAHRKEIENTMEIVREEMNLLAEVDQPGSLIDNYVTQLSFLLSRKAAGLVSLQARLARFQHRLKEQEILSRKKPSR</sequence>
<feature type="compositionally biased region" description="Basic and acidic residues" evidence="9">
    <location>
        <begin position="597"/>
        <end position="614"/>
    </location>
</feature>
<gene>
    <name evidence="11" type="ORF">PVAP13_3NG212697</name>
</gene>
<dbReference type="PANTHER" id="PTHR47971:SF23">
    <property type="entry name" value="KINESIN-LIKE PROTEIN KIN-13A"/>
    <property type="match status" value="1"/>
</dbReference>
<dbReference type="PROSITE" id="PS50067">
    <property type="entry name" value="KINESIN_MOTOR_2"/>
    <property type="match status" value="1"/>
</dbReference>
<feature type="coiled-coil region" evidence="8">
    <location>
        <begin position="661"/>
        <end position="692"/>
    </location>
</feature>
<evidence type="ECO:0000256" key="3">
    <source>
        <dbReference type="ARBA" id="ARBA00022840"/>
    </source>
</evidence>
<dbReference type="AlphaFoldDB" id="A0A8T0U442"/>
<evidence type="ECO:0000313" key="11">
    <source>
        <dbReference type="EMBL" id="KAG2616485.1"/>
    </source>
</evidence>
<dbReference type="InterPro" id="IPR001752">
    <property type="entry name" value="Kinesin_motor_dom"/>
</dbReference>
<accession>A0A8T0U442</accession>
<comment type="similarity">
    <text evidence="5">Belongs to the TRAFAC class myosin-kinesin ATPase superfamily. Kinesin family. KIN-13 subfamily.</text>
</comment>
<keyword evidence="1 7" id="KW-0493">Microtubule</keyword>
<dbReference type="GO" id="GO:1903338">
    <property type="term" value="P:regulation of cell wall organization or biogenesis"/>
    <property type="evidence" value="ECO:0007669"/>
    <property type="project" value="UniProtKB-ARBA"/>
</dbReference>
<evidence type="ECO:0000256" key="5">
    <source>
        <dbReference type="ARBA" id="ARBA00061030"/>
    </source>
</evidence>
<organism evidence="11 12">
    <name type="scientific">Panicum virgatum</name>
    <name type="common">Blackwell switchgrass</name>
    <dbReference type="NCBI Taxonomy" id="38727"/>
    <lineage>
        <taxon>Eukaryota</taxon>
        <taxon>Viridiplantae</taxon>
        <taxon>Streptophyta</taxon>
        <taxon>Embryophyta</taxon>
        <taxon>Tracheophyta</taxon>
        <taxon>Spermatophyta</taxon>
        <taxon>Magnoliopsida</taxon>
        <taxon>Liliopsida</taxon>
        <taxon>Poales</taxon>
        <taxon>Poaceae</taxon>
        <taxon>PACMAD clade</taxon>
        <taxon>Panicoideae</taxon>
        <taxon>Panicodae</taxon>
        <taxon>Paniceae</taxon>
        <taxon>Panicinae</taxon>
        <taxon>Panicum</taxon>
        <taxon>Panicum sect. Hiantes</taxon>
    </lineage>
</organism>
<dbReference type="GO" id="GO:0007018">
    <property type="term" value="P:microtubule-based movement"/>
    <property type="evidence" value="ECO:0007669"/>
    <property type="project" value="InterPro"/>
</dbReference>
<dbReference type="InterPro" id="IPR036961">
    <property type="entry name" value="Kinesin_motor_dom_sf"/>
</dbReference>
<evidence type="ECO:0000256" key="7">
    <source>
        <dbReference type="RuleBase" id="RU000394"/>
    </source>
</evidence>
<dbReference type="InterPro" id="IPR019821">
    <property type="entry name" value="Kinesin_motor_CS"/>
</dbReference>
<dbReference type="GO" id="GO:0007019">
    <property type="term" value="P:microtubule depolymerization"/>
    <property type="evidence" value="ECO:0007669"/>
    <property type="project" value="TreeGrafter"/>
</dbReference>
<feature type="domain" description="Kinesin motor" evidence="10">
    <location>
        <begin position="130"/>
        <end position="466"/>
    </location>
</feature>
<keyword evidence="4 6" id="KW-0505">Motor protein</keyword>
<evidence type="ECO:0000256" key="8">
    <source>
        <dbReference type="SAM" id="Coils"/>
    </source>
</evidence>
<dbReference type="CDD" id="cd01367">
    <property type="entry name" value="KISc_KIF2_like"/>
    <property type="match status" value="1"/>
</dbReference>
<dbReference type="Pfam" id="PF00225">
    <property type="entry name" value="Kinesin"/>
    <property type="match status" value="1"/>
</dbReference>
<evidence type="ECO:0000256" key="2">
    <source>
        <dbReference type="ARBA" id="ARBA00022741"/>
    </source>
</evidence>
<dbReference type="Proteomes" id="UP000823388">
    <property type="component" value="Chromosome 3N"/>
</dbReference>
<dbReference type="GO" id="GO:0003777">
    <property type="term" value="F:microtubule motor activity"/>
    <property type="evidence" value="ECO:0007669"/>
    <property type="project" value="InterPro"/>
</dbReference>